<dbReference type="RefSeq" id="WP_201166252.1">
    <property type="nucleotide sequence ID" value="NZ_JAEPWM010000001.1"/>
</dbReference>
<reference evidence="2" key="2">
    <citation type="submission" date="2021-01" db="EMBL/GenBank/DDBJ databases">
        <authorList>
            <person name="Kang M."/>
        </authorList>
    </citation>
    <scope>NUCLEOTIDE SEQUENCE</scope>
    <source>
        <strain evidence="2">KACC 17527</strain>
    </source>
</reference>
<comment type="caution">
    <text evidence="2">The sequence shown here is derived from an EMBL/GenBank/DDBJ whole genome shotgun (WGS) entry which is preliminary data.</text>
</comment>
<evidence type="ECO:0000313" key="3">
    <source>
        <dbReference type="Proteomes" id="UP000630528"/>
    </source>
</evidence>
<sequence>MQSDRSKKPVPRSGKRAFTWGVQAHEIGWLKTGEGPLLEGTASDCIAIAPPDQRRRKKPNPASGA</sequence>
<reference evidence="2" key="1">
    <citation type="journal article" date="2012" name="J. Microbiol. Biotechnol.">
        <title>Ramlibacter ginsenosidimutans sp. nov., with ginsenoside-converting activity.</title>
        <authorList>
            <person name="Wang L."/>
            <person name="An D.S."/>
            <person name="Kim S.G."/>
            <person name="Jin F.X."/>
            <person name="Kim S.C."/>
            <person name="Lee S.T."/>
            <person name="Im W.T."/>
        </authorList>
    </citation>
    <scope>NUCLEOTIDE SEQUENCE</scope>
    <source>
        <strain evidence="2">KACC 17527</strain>
    </source>
</reference>
<protein>
    <submittedName>
        <fullName evidence="2">Uncharacterized protein</fullName>
    </submittedName>
</protein>
<evidence type="ECO:0000313" key="2">
    <source>
        <dbReference type="EMBL" id="MBK6004879.1"/>
    </source>
</evidence>
<dbReference type="Proteomes" id="UP000630528">
    <property type="component" value="Unassembled WGS sequence"/>
</dbReference>
<name>A0A934WJP4_9BURK</name>
<evidence type="ECO:0000256" key="1">
    <source>
        <dbReference type="SAM" id="MobiDB-lite"/>
    </source>
</evidence>
<proteinExistence type="predicted"/>
<gene>
    <name evidence="2" type="ORF">JJB11_02140</name>
</gene>
<dbReference type="EMBL" id="JAEPWM010000001">
    <property type="protein sequence ID" value="MBK6004879.1"/>
    <property type="molecule type" value="Genomic_DNA"/>
</dbReference>
<feature type="region of interest" description="Disordered" evidence="1">
    <location>
        <begin position="34"/>
        <end position="65"/>
    </location>
</feature>
<accession>A0A934WJP4</accession>
<organism evidence="2 3">
    <name type="scientific">Ramlibacter ginsenosidimutans</name>
    <dbReference type="NCBI Taxonomy" id="502333"/>
    <lineage>
        <taxon>Bacteria</taxon>
        <taxon>Pseudomonadati</taxon>
        <taxon>Pseudomonadota</taxon>
        <taxon>Betaproteobacteria</taxon>
        <taxon>Burkholderiales</taxon>
        <taxon>Comamonadaceae</taxon>
        <taxon>Ramlibacter</taxon>
    </lineage>
</organism>
<keyword evidence="3" id="KW-1185">Reference proteome</keyword>
<dbReference type="AlphaFoldDB" id="A0A934WJP4"/>